<organism evidence="1 2">
    <name type="scientific">Cannabis sativa</name>
    <name type="common">Hemp</name>
    <name type="synonym">Marijuana</name>
    <dbReference type="NCBI Taxonomy" id="3483"/>
    <lineage>
        <taxon>Eukaryota</taxon>
        <taxon>Viridiplantae</taxon>
        <taxon>Streptophyta</taxon>
        <taxon>Embryophyta</taxon>
        <taxon>Tracheophyta</taxon>
        <taxon>Spermatophyta</taxon>
        <taxon>Magnoliopsida</taxon>
        <taxon>eudicotyledons</taxon>
        <taxon>Gunneridae</taxon>
        <taxon>Pentapetalae</taxon>
        <taxon>rosids</taxon>
        <taxon>fabids</taxon>
        <taxon>Rosales</taxon>
        <taxon>Cannabaceae</taxon>
        <taxon>Cannabis</taxon>
    </lineage>
</organism>
<keyword evidence="2" id="KW-1185">Reference proteome</keyword>
<protein>
    <submittedName>
        <fullName evidence="1">Uncharacterized protein</fullName>
    </submittedName>
</protein>
<evidence type="ECO:0000313" key="1">
    <source>
        <dbReference type="EMBL" id="KAF4372173.1"/>
    </source>
</evidence>
<accession>A0A7J6FN84</accession>
<dbReference type="Proteomes" id="UP000583929">
    <property type="component" value="Unassembled WGS sequence"/>
</dbReference>
<dbReference type="AlphaFoldDB" id="A0A7J6FN84"/>
<proteinExistence type="predicted"/>
<dbReference type="EMBL" id="JAATIQ010000190">
    <property type="protein sequence ID" value="KAF4372173.1"/>
    <property type="molecule type" value="Genomic_DNA"/>
</dbReference>
<name>A0A7J6FN84_CANSA</name>
<gene>
    <name evidence="1" type="ORF">G4B88_016229</name>
</gene>
<reference evidence="1 2" key="1">
    <citation type="journal article" date="2020" name="bioRxiv">
        <title>Sequence and annotation of 42 cannabis genomes reveals extensive copy number variation in cannabinoid synthesis and pathogen resistance genes.</title>
        <authorList>
            <person name="Mckernan K.J."/>
            <person name="Helbert Y."/>
            <person name="Kane L.T."/>
            <person name="Ebling H."/>
            <person name="Zhang L."/>
            <person name="Liu B."/>
            <person name="Eaton Z."/>
            <person name="Mclaughlin S."/>
            <person name="Kingan S."/>
            <person name="Baybayan P."/>
            <person name="Concepcion G."/>
            <person name="Jordan M."/>
            <person name="Riva A."/>
            <person name="Barbazuk W."/>
            <person name="Harkins T."/>
        </authorList>
    </citation>
    <scope>NUCLEOTIDE SEQUENCE [LARGE SCALE GENOMIC DNA]</scope>
    <source>
        <strain evidence="2">cv. Jamaican Lion 4</strain>
        <tissue evidence="1">Leaf</tissue>
    </source>
</reference>
<comment type="caution">
    <text evidence="1">The sequence shown here is derived from an EMBL/GenBank/DDBJ whole genome shotgun (WGS) entry which is preliminary data.</text>
</comment>
<evidence type="ECO:0000313" key="2">
    <source>
        <dbReference type="Proteomes" id="UP000583929"/>
    </source>
</evidence>
<sequence>MDCWTRGCGRRGQDEDVDNKLDIGGLAEFLKSLIEEILKANKLAEGRRYNFFCSVYRSEKRWKACDCVFSLSMARKKRVIRKPVIELNLEDLPSIQEEIHVEEQDSEGMELFAQAL</sequence>